<protein>
    <submittedName>
        <fullName evidence="2">Uncharacterized protein</fullName>
    </submittedName>
</protein>
<feature type="chain" id="PRO_5029911725" evidence="1">
    <location>
        <begin position="26"/>
        <end position="122"/>
    </location>
</feature>
<dbReference type="Proteomes" id="UP000585474">
    <property type="component" value="Unassembled WGS sequence"/>
</dbReference>
<dbReference type="AlphaFoldDB" id="A0A7J0FUS1"/>
<accession>A0A7J0FUS1</accession>
<dbReference type="EMBL" id="BJWL01000015">
    <property type="protein sequence ID" value="GFZ02452.1"/>
    <property type="molecule type" value="Genomic_DNA"/>
</dbReference>
<name>A0A7J0FUS1_9ERIC</name>
<proteinExistence type="predicted"/>
<evidence type="ECO:0000256" key="1">
    <source>
        <dbReference type="SAM" id="SignalP"/>
    </source>
</evidence>
<keyword evidence="1" id="KW-0732">Signal</keyword>
<evidence type="ECO:0000313" key="2">
    <source>
        <dbReference type="EMBL" id="GFZ02452.1"/>
    </source>
</evidence>
<reference evidence="2 3" key="1">
    <citation type="submission" date="2019-07" db="EMBL/GenBank/DDBJ databases">
        <title>De Novo Assembly of kiwifruit Actinidia rufa.</title>
        <authorList>
            <person name="Sugita-Konishi S."/>
            <person name="Sato K."/>
            <person name="Mori E."/>
            <person name="Abe Y."/>
            <person name="Kisaki G."/>
            <person name="Hamano K."/>
            <person name="Suezawa K."/>
            <person name="Otani M."/>
            <person name="Fukuda T."/>
            <person name="Manabe T."/>
            <person name="Gomi K."/>
            <person name="Tabuchi M."/>
            <person name="Akimitsu K."/>
            <person name="Kataoka I."/>
        </authorList>
    </citation>
    <scope>NUCLEOTIDE SEQUENCE [LARGE SCALE GENOMIC DNA]</scope>
    <source>
        <strain evidence="3">cv. Fuchu</strain>
    </source>
</reference>
<feature type="signal peptide" evidence="1">
    <location>
        <begin position="1"/>
        <end position="25"/>
    </location>
</feature>
<organism evidence="2 3">
    <name type="scientific">Actinidia rufa</name>
    <dbReference type="NCBI Taxonomy" id="165716"/>
    <lineage>
        <taxon>Eukaryota</taxon>
        <taxon>Viridiplantae</taxon>
        <taxon>Streptophyta</taxon>
        <taxon>Embryophyta</taxon>
        <taxon>Tracheophyta</taxon>
        <taxon>Spermatophyta</taxon>
        <taxon>Magnoliopsida</taxon>
        <taxon>eudicotyledons</taxon>
        <taxon>Gunneridae</taxon>
        <taxon>Pentapetalae</taxon>
        <taxon>asterids</taxon>
        <taxon>Ericales</taxon>
        <taxon>Actinidiaceae</taxon>
        <taxon>Actinidia</taxon>
    </lineage>
</organism>
<gene>
    <name evidence="2" type="ORF">Acr_15g0010600</name>
</gene>
<comment type="caution">
    <text evidence="2">The sequence shown here is derived from an EMBL/GenBank/DDBJ whole genome shotgun (WGS) entry which is preliminary data.</text>
</comment>
<keyword evidence="3" id="KW-1185">Reference proteome</keyword>
<evidence type="ECO:0000313" key="3">
    <source>
        <dbReference type="Proteomes" id="UP000585474"/>
    </source>
</evidence>
<sequence>MQGLGCAAWLWAGWTEVGWTGLCRAGLHRLAGCELGCIGWNGVELQGLCCTLHKPWLGCTVQRQGCVAAGLRGQEQGLLVVGLRGCWTDWAAWLLSGLHTAQGCTGLCLVARCRGRAAGGGC</sequence>